<sequence>YDPVEGLFPRKSDAILLLRLDLLRPNDLSLVVIIGYMITVTCLLPSRTACVAHALFWLLAHWISIGTLLRRQRLGKNTETESLLHLCQ</sequence>
<dbReference type="OrthoDB" id="4583at2759"/>
<gene>
    <name evidence="1" type="ORF">BVRB_033860</name>
</gene>
<organism evidence="1 2">
    <name type="scientific">Beta vulgaris subsp. vulgaris</name>
    <name type="common">Beet</name>
    <dbReference type="NCBI Taxonomy" id="3555"/>
    <lineage>
        <taxon>Eukaryota</taxon>
        <taxon>Viridiplantae</taxon>
        <taxon>Streptophyta</taxon>
        <taxon>Embryophyta</taxon>
        <taxon>Tracheophyta</taxon>
        <taxon>Spermatophyta</taxon>
        <taxon>Magnoliopsida</taxon>
        <taxon>eudicotyledons</taxon>
        <taxon>Gunneridae</taxon>
        <taxon>Pentapetalae</taxon>
        <taxon>Caryophyllales</taxon>
        <taxon>Chenopodiaceae</taxon>
        <taxon>Betoideae</taxon>
        <taxon>Beta</taxon>
    </lineage>
</organism>
<evidence type="ECO:0000313" key="2">
    <source>
        <dbReference type="Proteomes" id="UP000035740"/>
    </source>
</evidence>
<protein>
    <submittedName>
        <fullName evidence="1">Uncharacterized protein</fullName>
    </submittedName>
</protein>
<dbReference type="AlphaFoldDB" id="A0A0J8A7M4"/>
<feature type="non-terminal residue" evidence="1">
    <location>
        <position position="1"/>
    </location>
</feature>
<dbReference type="Gramene" id="KMS83482">
    <property type="protein sequence ID" value="KMS83482"/>
    <property type="gene ID" value="BVRB_033860"/>
</dbReference>
<reference evidence="1 2" key="1">
    <citation type="journal article" date="2014" name="Nature">
        <title>The genome of the recently domesticated crop plant sugar beet (Beta vulgaris).</title>
        <authorList>
            <person name="Dohm J.C."/>
            <person name="Minoche A.E."/>
            <person name="Holtgrawe D."/>
            <person name="Capella-Gutierrez S."/>
            <person name="Zakrzewski F."/>
            <person name="Tafer H."/>
            <person name="Rupp O."/>
            <person name="Sorensen T.R."/>
            <person name="Stracke R."/>
            <person name="Reinhardt R."/>
            <person name="Goesmann A."/>
            <person name="Kraft T."/>
            <person name="Schulz B."/>
            <person name="Stadler P.F."/>
            <person name="Schmidt T."/>
            <person name="Gabaldon T."/>
            <person name="Lehrach H."/>
            <person name="Weisshaar B."/>
            <person name="Himmelbauer H."/>
        </authorList>
    </citation>
    <scope>NUCLEOTIDE SEQUENCE [LARGE SCALE GENOMIC DNA]</scope>
    <source>
        <tissue evidence="1">Taproot</tissue>
    </source>
</reference>
<dbReference type="Proteomes" id="UP000035740">
    <property type="component" value="Unassembled WGS sequence"/>
</dbReference>
<accession>A0A0J8A7M4</accession>
<keyword evidence="2" id="KW-1185">Reference proteome</keyword>
<proteinExistence type="predicted"/>
<evidence type="ECO:0000313" key="1">
    <source>
        <dbReference type="EMBL" id="KMS83482.1"/>
    </source>
</evidence>
<dbReference type="EMBL" id="KQ105757">
    <property type="protein sequence ID" value="KMS83482.1"/>
    <property type="molecule type" value="Genomic_DNA"/>
</dbReference>
<name>A0A0J8A7M4_BETVV</name>